<organism evidence="9 19">
    <name type="scientific">Parabacteroides distasonis</name>
    <dbReference type="NCBI Taxonomy" id="823"/>
    <lineage>
        <taxon>Bacteria</taxon>
        <taxon>Pseudomonadati</taxon>
        <taxon>Bacteroidota</taxon>
        <taxon>Bacteroidia</taxon>
        <taxon>Bacteroidales</taxon>
        <taxon>Tannerellaceae</taxon>
        <taxon>Parabacteroides</taxon>
    </lineage>
</organism>
<dbReference type="OrthoDB" id="9813413at2"/>
<dbReference type="Proteomes" id="UP000195950">
    <property type="component" value="Unassembled WGS sequence"/>
</dbReference>
<dbReference type="InterPro" id="IPR037923">
    <property type="entry name" value="HTH-like"/>
</dbReference>
<dbReference type="Gene3D" id="2.60.120.280">
    <property type="entry name" value="Regulatory protein AraC"/>
    <property type="match status" value="1"/>
</dbReference>
<evidence type="ECO:0000313" key="5">
    <source>
        <dbReference type="EMBL" id="CUN28959.1"/>
    </source>
</evidence>
<reference evidence="14 15" key="1">
    <citation type="submission" date="2015-09" db="EMBL/GenBank/DDBJ databases">
        <authorList>
            <consortium name="Pathogen Informatics"/>
        </authorList>
    </citation>
    <scope>NUCLEOTIDE SEQUENCE [LARGE SCALE GENOMIC DNA]</scope>
    <source>
        <strain evidence="6 14">2789STDY5608822</strain>
        <strain evidence="5 15">2789STDY5608872</strain>
    </source>
</reference>
<feature type="domain" description="HTH araC/xylS-type" evidence="4">
    <location>
        <begin position="196"/>
        <end position="294"/>
    </location>
</feature>
<evidence type="ECO:0000313" key="14">
    <source>
        <dbReference type="Proteomes" id="UP000095455"/>
    </source>
</evidence>
<dbReference type="EMBL" id="NFJX01000004">
    <property type="protein sequence ID" value="OUP20646.1"/>
    <property type="molecule type" value="Genomic_DNA"/>
</dbReference>
<evidence type="ECO:0000313" key="21">
    <source>
        <dbReference type="Proteomes" id="UP000461276"/>
    </source>
</evidence>
<protein>
    <submittedName>
        <fullName evidence="9">AraC family transcriptional regulator</fullName>
    </submittedName>
    <submittedName>
        <fullName evidence="5">Arabinose operon regulatory protein</fullName>
    </submittedName>
</protein>
<dbReference type="SUPFAM" id="SSF51215">
    <property type="entry name" value="Regulatory protein AraC"/>
    <property type="match status" value="1"/>
</dbReference>
<evidence type="ECO:0000259" key="4">
    <source>
        <dbReference type="PROSITE" id="PS01124"/>
    </source>
</evidence>
<dbReference type="Proteomes" id="UP000461276">
    <property type="component" value="Unassembled WGS sequence"/>
</dbReference>
<evidence type="ECO:0000256" key="1">
    <source>
        <dbReference type="ARBA" id="ARBA00023015"/>
    </source>
</evidence>
<reference evidence="11" key="3">
    <citation type="journal article" date="2018" name="BMC Genomics">
        <title>Whole genome sequencing and function prediction of 133 gut anaerobes isolated from chicken caecum in pure cultures.</title>
        <authorList>
            <person name="Medvecky M."/>
            <person name="Cejkova D."/>
            <person name="Polansky O."/>
            <person name="Karasova D."/>
            <person name="Kubasova T."/>
            <person name="Cizek A."/>
            <person name="Rychlik I."/>
        </authorList>
    </citation>
    <scope>NUCLEOTIDE SEQUENCE</scope>
    <source>
        <strain evidence="11">An199</strain>
    </source>
</reference>
<dbReference type="PANTHER" id="PTHR43280">
    <property type="entry name" value="ARAC-FAMILY TRANSCRIPTIONAL REGULATOR"/>
    <property type="match status" value="1"/>
</dbReference>
<evidence type="ECO:0000313" key="15">
    <source>
        <dbReference type="Proteomes" id="UP000095591"/>
    </source>
</evidence>
<dbReference type="PROSITE" id="PS00041">
    <property type="entry name" value="HTH_ARAC_FAMILY_1"/>
    <property type="match status" value="1"/>
</dbReference>
<dbReference type="SMART" id="SM00342">
    <property type="entry name" value="HTH_ARAC"/>
    <property type="match status" value="1"/>
</dbReference>
<evidence type="ECO:0000313" key="18">
    <source>
        <dbReference type="Proteomes" id="UP000315827"/>
    </source>
</evidence>
<dbReference type="InterPro" id="IPR003313">
    <property type="entry name" value="AraC-bd"/>
</dbReference>
<evidence type="ECO:0000313" key="19">
    <source>
        <dbReference type="Proteomes" id="UP000441358"/>
    </source>
</evidence>
<dbReference type="EMBL" id="WKMO01000010">
    <property type="protein sequence ID" value="MSB74011.1"/>
    <property type="molecule type" value="Genomic_DNA"/>
</dbReference>
<evidence type="ECO:0000313" key="11">
    <source>
        <dbReference type="EMBL" id="OUP20646.1"/>
    </source>
</evidence>
<dbReference type="RefSeq" id="WP_005854860.1">
    <property type="nucleotide sequence ID" value="NZ_BQOC01000001.1"/>
</dbReference>
<dbReference type="CDD" id="cd06986">
    <property type="entry name" value="cupin_MmsR-like_N"/>
    <property type="match status" value="1"/>
</dbReference>
<dbReference type="Gene3D" id="1.10.10.60">
    <property type="entry name" value="Homeodomain-like"/>
    <property type="match status" value="2"/>
</dbReference>
<evidence type="ECO:0000256" key="2">
    <source>
        <dbReference type="ARBA" id="ARBA00023125"/>
    </source>
</evidence>
<dbReference type="EMBL" id="VOHW01000002">
    <property type="protein sequence ID" value="TWV63646.1"/>
    <property type="molecule type" value="Genomic_DNA"/>
</dbReference>
<dbReference type="GO" id="GO:0043565">
    <property type="term" value="F:sequence-specific DNA binding"/>
    <property type="evidence" value="ECO:0007669"/>
    <property type="project" value="InterPro"/>
</dbReference>
<dbReference type="InterPro" id="IPR018060">
    <property type="entry name" value="HTH_AraC"/>
</dbReference>
<dbReference type="Proteomes" id="UP001198806">
    <property type="component" value="Unassembled WGS sequence"/>
</dbReference>
<name>A0A174G1S5_PARDI</name>
<dbReference type="GeneID" id="93524816"/>
<dbReference type="OMA" id="YLIMGEA"/>
<gene>
    <name evidence="5" type="primary">araC_7</name>
    <name evidence="6" type="synonym">araC_4</name>
    <name evidence="11" type="ORF">B5F32_06930</name>
    <name evidence="12" type="ORF">DW782_15550</name>
    <name evidence="6" type="ORF">ERS852380_02560</name>
    <name evidence="5" type="ORF">ERS852429_03337</name>
    <name evidence="13" type="ORF">FSA05_05795</name>
    <name evidence="9" type="ORF">GKD66_13545</name>
    <name evidence="8" type="ORF">GKD67_07535</name>
    <name evidence="10" type="ORF">GKD70_12115</name>
    <name evidence="7" type="ORF">LI194_08865</name>
</gene>
<proteinExistence type="predicted"/>
<dbReference type="EMBL" id="WKMY01000004">
    <property type="protein sequence ID" value="MRY93076.1"/>
    <property type="molecule type" value="Genomic_DNA"/>
</dbReference>
<dbReference type="EMBL" id="QSJN01000010">
    <property type="protein sequence ID" value="RHD72711.1"/>
    <property type="molecule type" value="Genomic_DNA"/>
</dbReference>
<accession>A0A174G1S5</accession>
<dbReference type="EMBL" id="CYXP01000008">
    <property type="protein sequence ID" value="CUN28959.1"/>
    <property type="molecule type" value="Genomic_DNA"/>
</dbReference>
<reference evidence="19 20" key="5">
    <citation type="journal article" date="2019" name="Nat. Med.">
        <title>A library of human gut bacterial isolates paired with longitudinal multiomics data enables mechanistic microbiome research.</title>
        <authorList>
            <person name="Poyet M."/>
            <person name="Groussin M."/>
            <person name="Gibbons S.M."/>
            <person name="Avila-Pacheco J."/>
            <person name="Jiang X."/>
            <person name="Kearney S.M."/>
            <person name="Perrotta A.R."/>
            <person name="Berdy B."/>
            <person name="Zhao S."/>
            <person name="Lieberman T.D."/>
            <person name="Swanson P.K."/>
            <person name="Smith M."/>
            <person name="Roesemann S."/>
            <person name="Alexander J.E."/>
            <person name="Rich S.A."/>
            <person name="Livny J."/>
            <person name="Vlamakis H."/>
            <person name="Clish C."/>
            <person name="Bullock K."/>
            <person name="Deik A."/>
            <person name="Scott J."/>
            <person name="Pierce K.A."/>
            <person name="Xavier R.J."/>
            <person name="Alm E.J."/>
        </authorList>
    </citation>
    <scope>NUCLEOTIDE SEQUENCE [LARGE SCALE GENOMIC DNA]</scope>
    <source>
        <strain evidence="10 20">BIOML-A20</strain>
        <strain evidence="9 19">BIOML-A32</strain>
        <strain evidence="8 21">BIOML-A9</strain>
    </source>
</reference>
<keyword evidence="2" id="KW-0238">DNA-binding</keyword>
<evidence type="ECO:0000313" key="9">
    <source>
        <dbReference type="EMBL" id="MRZ51231.1"/>
    </source>
</evidence>
<keyword evidence="1" id="KW-0805">Transcription regulation</keyword>
<evidence type="ECO:0000313" key="10">
    <source>
        <dbReference type="EMBL" id="MSB74011.1"/>
    </source>
</evidence>
<dbReference type="DNASU" id="5307018"/>
<dbReference type="AlphaFoldDB" id="A0A174G1S5"/>
<dbReference type="Proteomes" id="UP000095455">
    <property type="component" value="Unassembled WGS sequence"/>
</dbReference>
<dbReference type="EMBL" id="JAJCNI010000008">
    <property type="protein sequence ID" value="MCB6517904.1"/>
    <property type="molecule type" value="Genomic_DNA"/>
</dbReference>
<dbReference type="EMBL" id="WKMC01000009">
    <property type="protein sequence ID" value="MRZ51231.1"/>
    <property type="molecule type" value="Genomic_DNA"/>
</dbReference>
<dbReference type="Proteomes" id="UP000315827">
    <property type="component" value="Unassembled WGS sequence"/>
</dbReference>
<dbReference type="Proteomes" id="UP000441358">
    <property type="component" value="Unassembled WGS sequence"/>
</dbReference>
<evidence type="ECO:0000313" key="13">
    <source>
        <dbReference type="EMBL" id="TWV63646.1"/>
    </source>
</evidence>
<evidence type="ECO:0000313" key="17">
    <source>
        <dbReference type="Proteomes" id="UP000284660"/>
    </source>
</evidence>
<evidence type="ECO:0000313" key="6">
    <source>
        <dbReference type="EMBL" id="CUO54790.1"/>
    </source>
</evidence>
<reference evidence="13 18" key="6">
    <citation type="submission" date="2019-07" db="EMBL/GenBank/DDBJ databases">
        <title>Genome sequencing of Parabacteroides distasonis iSURF_7.</title>
        <authorList>
            <person name="Degefu H.N."/>
            <person name="Ruoff K.L."/>
            <person name="Price C.E."/>
            <person name="Valls R.A."/>
            <person name="O'Toole G.A."/>
        </authorList>
    </citation>
    <scope>NUCLEOTIDE SEQUENCE [LARGE SCALE GENOMIC DNA]</scope>
    <source>
        <strain evidence="13 18">CFPLTA003_1B</strain>
    </source>
</reference>
<dbReference type="Pfam" id="PF02311">
    <property type="entry name" value="AraC_binding"/>
    <property type="match status" value="1"/>
</dbReference>
<evidence type="ECO:0000313" key="7">
    <source>
        <dbReference type="EMBL" id="MCB6517904.1"/>
    </source>
</evidence>
<dbReference type="Proteomes" id="UP000441609">
    <property type="component" value="Unassembled WGS sequence"/>
</dbReference>
<dbReference type="PRINTS" id="PR00032">
    <property type="entry name" value="HTHARAC"/>
</dbReference>
<evidence type="ECO:0000313" key="12">
    <source>
        <dbReference type="EMBL" id="RHD72711.1"/>
    </source>
</evidence>
<evidence type="ECO:0000313" key="20">
    <source>
        <dbReference type="Proteomes" id="UP000441609"/>
    </source>
</evidence>
<dbReference type="EMBL" id="CYYK01000008">
    <property type="protein sequence ID" value="CUO54790.1"/>
    <property type="molecule type" value="Genomic_DNA"/>
</dbReference>
<dbReference type="InterPro" id="IPR020449">
    <property type="entry name" value="Tscrpt_reg_AraC-type_HTH"/>
</dbReference>
<keyword evidence="3" id="KW-0804">Transcription</keyword>
<evidence type="ECO:0000313" key="8">
    <source>
        <dbReference type="EMBL" id="MRY93076.1"/>
    </source>
</evidence>
<sequence length="297" mass="34577">MAKIKHGFSGQRLIVYPFYVIEQALNNPLVADLVVHSMGYFPKAESHYIDRASGCGEYLLIYCTKGEGWYVLDGKRYVVPENHFFILPAEKPHQYGSSEHDPWYIYWAHFKGKKAKYISDQLQGVIPIDMDDNSRIGDRIAFFDELLNVLESGTDEATVNYVNLSFNHLIASFLYVKTYREAKFSKSKAENTFFISLATHFMTENLENKLTLKELASHFGYSESYMYRLFFKETGYAPMNYFLHMKIDRACQLLLHTNMKINQVALKLGFDDPYYFSRIFKKIVGTSPKDYRHSLPK</sequence>
<dbReference type="InterPro" id="IPR009057">
    <property type="entry name" value="Homeodomain-like_sf"/>
</dbReference>
<dbReference type="PROSITE" id="PS01124">
    <property type="entry name" value="HTH_ARAC_FAMILY_2"/>
    <property type="match status" value="1"/>
</dbReference>
<reference evidence="16" key="2">
    <citation type="submission" date="2017-04" db="EMBL/GenBank/DDBJ databases">
        <title>Function of individual gut microbiota members based on whole genome sequencing of pure cultures obtained from chicken caecum.</title>
        <authorList>
            <person name="Medvecky M."/>
            <person name="Cejkova D."/>
            <person name="Polansky O."/>
            <person name="Karasova D."/>
            <person name="Kubasova T."/>
            <person name="Cizek A."/>
            <person name="Rychlik I."/>
        </authorList>
    </citation>
    <scope>NUCLEOTIDE SEQUENCE [LARGE SCALE GENOMIC DNA]</scope>
    <source>
        <strain evidence="16">An199</strain>
    </source>
</reference>
<dbReference type="GO" id="GO:0003700">
    <property type="term" value="F:DNA-binding transcription factor activity"/>
    <property type="evidence" value="ECO:0007669"/>
    <property type="project" value="InterPro"/>
</dbReference>
<dbReference type="Pfam" id="PF12833">
    <property type="entry name" value="HTH_18"/>
    <property type="match status" value="1"/>
</dbReference>
<dbReference type="InterPro" id="IPR018062">
    <property type="entry name" value="HTH_AraC-typ_CS"/>
</dbReference>
<dbReference type="SUPFAM" id="SSF46689">
    <property type="entry name" value="Homeodomain-like"/>
    <property type="match status" value="2"/>
</dbReference>
<dbReference type="Proteomes" id="UP000095591">
    <property type="component" value="Unassembled WGS sequence"/>
</dbReference>
<dbReference type="Proteomes" id="UP000284660">
    <property type="component" value="Unassembled WGS sequence"/>
</dbReference>
<reference evidence="12 17" key="4">
    <citation type="submission" date="2018-08" db="EMBL/GenBank/DDBJ databases">
        <title>A genome reference for cultivated species of the human gut microbiota.</title>
        <authorList>
            <person name="Zou Y."/>
            <person name="Xue W."/>
            <person name="Luo G."/>
        </authorList>
    </citation>
    <scope>NUCLEOTIDE SEQUENCE [LARGE SCALE GENOMIC DNA]</scope>
    <source>
        <strain evidence="12 17">AM30-4</strain>
    </source>
</reference>
<dbReference type="PANTHER" id="PTHR43280:SF30">
    <property type="entry name" value="MMSAB OPERON REGULATORY PROTEIN"/>
    <property type="match status" value="1"/>
</dbReference>
<evidence type="ECO:0000256" key="3">
    <source>
        <dbReference type="ARBA" id="ARBA00023163"/>
    </source>
</evidence>
<evidence type="ECO:0000313" key="16">
    <source>
        <dbReference type="Proteomes" id="UP000195950"/>
    </source>
</evidence>
<reference evidence="7" key="7">
    <citation type="submission" date="2021-10" db="EMBL/GenBank/DDBJ databases">
        <title>Collection of gut derived symbiotic bacterial strains cultured from healthy donors.</title>
        <authorList>
            <person name="Lin H."/>
            <person name="Littmann E."/>
            <person name="Kohout C."/>
            <person name="Pamer E.G."/>
        </authorList>
    </citation>
    <scope>NUCLEOTIDE SEQUENCE</scope>
    <source>
        <strain evidence="7">DFI.2.94</strain>
    </source>
</reference>